<dbReference type="Proteomes" id="UP000053660">
    <property type="component" value="Unassembled WGS sequence"/>
</dbReference>
<dbReference type="OrthoDB" id="5846849at2759"/>
<name>A0A0B1S1K7_OESDE</name>
<dbReference type="EMBL" id="KN610818">
    <property type="protein sequence ID" value="KHJ77382.1"/>
    <property type="molecule type" value="Genomic_DNA"/>
</dbReference>
<keyword evidence="2" id="KW-1185">Reference proteome</keyword>
<accession>A0A0B1S1K7</accession>
<sequence>MVQKNGRLRDGHNFWAHIWLMEEDDVSEDDVLDEVKVESKHGFPMLTTKLNSGPLDDGLWDDHVEVYLYVRHNCVKNYNTTSKVYTKNLGSYRIDGWWVYKKLPVIELG</sequence>
<evidence type="ECO:0000313" key="2">
    <source>
        <dbReference type="Proteomes" id="UP000053660"/>
    </source>
</evidence>
<proteinExistence type="predicted"/>
<dbReference type="AlphaFoldDB" id="A0A0B1S1K7"/>
<reference evidence="1 2" key="1">
    <citation type="submission" date="2014-03" db="EMBL/GenBank/DDBJ databases">
        <title>Draft genome of the hookworm Oesophagostomum dentatum.</title>
        <authorList>
            <person name="Mitreva M."/>
        </authorList>
    </citation>
    <scope>NUCLEOTIDE SEQUENCE [LARGE SCALE GENOMIC DNA]</scope>
    <source>
        <strain evidence="1 2">OD-Hann</strain>
    </source>
</reference>
<evidence type="ECO:0000313" key="1">
    <source>
        <dbReference type="EMBL" id="KHJ77382.1"/>
    </source>
</evidence>
<protein>
    <submittedName>
        <fullName evidence="1">Uncharacterized protein</fullName>
    </submittedName>
</protein>
<gene>
    <name evidence="1" type="ORF">OESDEN_22998</name>
</gene>
<organism evidence="1 2">
    <name type="scientific">Oesophagostomum dentatum</name>
    <name type="common">Nodular worm</name>
    <dbReference type="NCBI Taxonomy" id="61180"/>
    <lineage>
        <taxon>Eukaryota</taxon>
        <taxon>Metazoa</taxon>
        <taxon>Ecdysozoa</taxon>
        <taxon>Nematoda</taxon>
        <taxon>Chromadorea</taxon>
        <taxon>Rhabditida</taxon>
        <taxon>Rhabditina</taxon>
        <taxon>Rhabditomorpha</taxon>
        <taxon>Strongyloidea</taxon>
        <taxon>Strongylidae</taxon>
        <taxon>Oesophagostomum</taxon>
    </lineage>
</organism>